<keyword evidence="3 6" id="KW-0812">Transmembrane</keyword>
<protein>
    <submittedName>
        <fullName evidence="7">Cytochrome C biogenesis protein</fullName>
    </submittedName>
</protein>
<feature type="transmembrane region" description="Helical" evidence="6">
    <location>
        <begin position="158"/>
        <end position="180"/>
    </location>
</feature>
<dbReference type="Pfam" id="PF03379">
    <property type="entry name" value="CcmB"/>
    <property type="match status" value="1"/>
</dbReference>
<dbReference type="GO" id="GO:0016020">
    <property type="term" value="C:membrane"/>
    <property type="evidence" value="ECO:0007669"/>
    <property type="project" value="UniProtKB-SubCell"/>
</dbReference>
<evidence type="ECO:0000256" key="2">
    <source>
        <dbReference type="ARBA" id="ARBA00010544"/>
    </source>
</evidence>
<dbReference type="InterPro" id="IPR003544">
    <property type="entry name" value="Cyt_c_biogenesis_CcmB"/>
</dbReference>
<keyword evidence="4 6" id="KW-1133">Transmembrane helix</keyword>
<feature type="transmembrane region" description="Helical" evidence="6">
    <location>
        <begin position="50"/>
        <end position="73"/>
    </location>
</feature>
<feature type="transmembrane region" description="Helical" evidence="6">
    <location>
        <begin position="94"/>
        <end position="119"/>
    </location>
</feature>
<accession>A0A8J8JST9</accession>
<reference evidence="7" key="1">
    <citation type="submission" date="2019-10" db="EMBL/GenBank/DDBJ databases">
        <title>Draft genome sequence of Panacibacter sp. KCS-6.</title>
        <authorList>
            <person name="Yim K.J."/>
        </authorList>
    </citation>
    <scope>NUCLEOTIDE SEQUENCE</scope>
    <source>
        <strain evidence="7">KCS-6</strain>
    </source>
</reference>
<evidence type="ECO:0000313" key="8">
    <source>
        <dbReference type="Proteomes" id="UP000598971"/>
    </source>
</evidence>
<evidence type="ECO:0000256" key="3">
    <source>
        <dbReference type="ARBA" id="ARBA00022692"/>
    </source>
</evidence>
<dbReference type="RefSeq" id="WP_171607028.1">
    <property type="nucleotide sequence ID" value="NZ_WHPF01000004.1"/>
</dbReference>
<gene>
    <name evidence="7" type="ORF">GD597_06485</name>
</gene>
<dbReference type="EMBL" id="WHPF01000004">
    <property type="protein sequence ID" value="NNV55098.1"/>
    <property type="molecule type" value="Genomic_DNA"/>
</dbReference>
<comment type="subcellular location">
    <subcellularLocation>
        <location evidence="1">Membrane</location>
        <topology evidence="1">Multi-pass membrane protein</topology>
    </subcellularLocation>
</comment>
<dbReference type="AlphaFoldDB" id="A0A8J8JST9"/>
<name>A0A8J8JST9_9BACT</name>
<organism evidence="7 8">
    <name type="scientific">Limnovirga soli</name>
    <dbReference type="NCBI Taxonomy" id="2656915"/>
    <lineage>
        <taxon>Bacteria</taxon>
        <taxon>Pseudomonadati</taxon>
        <taxon>Bacteroidota</taxon>
        <taxon>Chitinophagia</taxon>
        <taxon>Chitinophagales</taxon>
        <taxon>Chitinophagaceae</taxon>
        <taxon>Limnovirga</taxon>
    </lineage>
</organism>
<comment type="similarity">
    <text evidence="2">Belongs to the CcmB/CycW/HelB family.</text>
</comment>
<feature type="transmembrane region" description="Helical" evidence="6">
    <location>
        <begin position="125"/>
        <end position="151"/>
    </location>
</feature>
<dbReference type="GO" id="GO:0015232">
    <property type="term" value="F:heme transmembrane transporter activity"/>
    <property type="evidence" value="ECO:0007669"/>
    <property type="project" value="InterPro"/>
</dbReference>
<feature type="transmembrane region" description="Helical" evidence="6">
    <location>
        <begin position="192"/>
        <end position="218"/>
    </location>
</feature>
<evidence type="ECO:0000256" key="5">
    <source>
        <dbReference type="ARBA" id="ARBA00023136"/>
    </source>
</evidence>
<evidence type="ECO:0000256" key="4">
    <source>
        <dbReference type="ARBA" id="ARBA00022989"/>
    </source>
</evidence>
<dbReference type="GO" id="GO:0017004">
    <property type="term" value="P:cytochrome complex assembly"/>
    <property type="evidence" value="ECO:0007669"/>
    <property type="project" value="InterPro"/>
</dbReference>
<evidence type="ECO:0000313" key="7">
    <source>
        <dbReference type="EMBL" id="NNV55098.1"/>
    </source>
</evidence>
<evidence type="ECO:0000256" key="6">
    <source>
        <dbReference type="SAM" id="Phobius"/>
    </source>
</evidence>
<dbReference type="Proteomes" id="UP000598971">
    <property type="component" value="Unassembled WGS sequence"/>
</dbReference>
<evidence type="ECO:0000256" key="1">
    <source>
        <dbReference type="ARBA" id="ARBA00004141"/>
    </source>
</evidence>
<keyword evidence="5 6" id="KW-0472">Membrane</keyword>
<feature type="transmembrane region" description="Helical" evidence="6">
    <location>
        <begin position="24"/>
        <end position="44"/>
    </location>
</feature>
<proteinExistence type="inferred from homology"/>
<keyword evidence="8" id="KW-1185">Reference proteome</keyword>
<sequence length="220" mass="24606">MANKGAHIITLIKKDLLLEIRQQYTFYGVLLYVASTIFVVYLSMGEPEPAVWNALFWVIQLFVCVNAVAKSFLQDNKGRMLYYYSIAGARDFILSKLIFNALLMMLMSLLSLFIFMLLLGNPILYLVQFIGLSFLGGIGLSFIFTFLAAIAAKAQQQAALMAIMGFPIIIPQLLLLGRIAKASFSPILQAGLWQMVLLLVGLDILIVLLAIILFPFLWKD</sequence>
<comment type="caution">
    <text evidence="7">The sequence shown here is derived from an EMBL/GenBank/DDBJ whole genome shotgun (WGS) entry which is preliminary data.</text>
</comment>